<gene>
    <name evidence="1" type="ORF">SAMN05216490_4455</name>
</gene>
<keyword evidence="2" id="KW-1185">Reference proteome</keyword>
<dbReference type="AlphaFoldDB" id="A0A1H2BXU5"/>
<dbReference type="STRING" id="652787.SAMN05216490_4455"/>
<sequence>MNGFSVHGFIGVRKIKRGSIGLVRFPPWSGEGWGLTAYLVYKPLPAISHPTAPLSRGEGIKNRKCNLPDIYGVRIAGRGE</sequence>
<dbReference type="Proteomes" id="UP000199679">
    <property type="component" value="Chromosome I"/>
</dbReference>
<reference evidence="1 2" key="1">
    <citation type="submission" date="2016-10" db="EMBL/GenBank/DDBJ databases">
        <authorList>
            <person name="de Groot N.N."/>
        </authorList>
    </citation>
    <scope>NUCLEOTIDE SEQUENCE [LARGE SCALE GENOMIC DNA]</scope>
    <source>
        <strain evidence="1 2">MP1X4</strain>
    </source>
</reference>
<evidence type="ECO:0000313" key="2">
    <source>
        <dbReference type="Proteomes" id="UP000199679"/>
    </source>
</evidence>
<dbReference type="EMBL" id="LT629740">
    <property type="protein sequence ID" value="SDT63170.1"/>
    <property type="molecule type" value="Genomic_DNA"/>
</dbReference>
<evidence type="ECO:0000313" key="1">
    <source>
        <dbReference type="EMBL" id="SDT63170.1"/>
    </source>
</evidence>
<organism evidence="1 2">
    <name type="scientific">Mucilaginibacter mallensis</name>
    <dbReference type="NCBI Taxonomy" id="652787"/>
    <lineage>
        <taxon>Bacteria</taxon>
        <taxon>Pseudomonadati</taxon>
        <taxon>Bacteroidota</taxon>
        <taxon>Sphingobacteriia</taxon>
        <taxon>Sphingobacteriales</taxon>
        <taxon>Sphingobacteriaceae</taxon>
        <taxon>Mucilaginibacter</taxon>
    </lineage>
</organism>
<accession>A0A1H2BXU5</accession>
<protein>
    <submittedName>
        <fullName evidence="1">Uncharacterized protein</fullName>
    </submittedName>
</protein>
<name>A0A1H2BXU5_MUCMA</name>
<proteinExistence type="predicted"/>